<evidence type="ECO:0000313" key="6">
    <source>
        <dbReference type="EMBL" id="KAF3766013.1"/>
    </source>
</evidence>
<dbReference type="RefSeq" id="XP_040776974.1">
    <property type="nucleotide sequence ID" value="XM_040915652.1"/>
</dbReference>
<keyword evidence="3" id="KW-0862">Zinc</keyword>
<evidence type="ECO:0000259" key="5">
    <source>
        <dbReference type="Pfam" id="PF01753"/>
    </source>
</evidence>
<evidence type="ECO:0000256" key="1">
    <source>
        <dbReference type="ARBA" id="ARBA00022723"/>
    </source>
</evidence>
<evidence type="ECO:0000256" key="4">
    <source>
        <dbReference type="SAM" id="MobiDB-lite"/>
    </source>
</evidence>
<sequence>CERCNVLYCSYTCLLLDWEAHKKACAPKTTRSRVDASAGDNSTSSRSAPGLEKHIPNPFTQIDSGAYLHNRPERDVYKLLIDTYRLRMADRCGLEGVREADSLYAPGVTDAMPGFRRFLGLVEAKRGVLPSWWSAEKERECERLGGGGGGWSSLRRKIEKSDVLAHYRDEKFPMQLRMFGETIYGRGIGGQDGTMIRRMMMAQE</sequence>
<keyword evidence="1" id="KW-0479">Metal-binding</keyword>
<name>A0A9P4Y3T3_CRYP1</name>
<feature type="non-terminal residue" evidence="6">
    <location>
        <position position="204"/>
    </location>
</feature>
<dbReference type="OrthoDB" id="432970at2759"/>
<gene>
    <name evidence="6" type="ORF">M406DRAFT_223444</name>
</gene>
<dbReference type="AlphaFoldDB" id="A0A9P4Y3T3"/>
<proteinExistence type="predicted"/>
<dbReference type="SUPFAM" id="SSF144232">
    <property type="entry name" value="HIT/MYND zinc finger-like"/>
    <property type="match status" value="1"/>
</dbReference>
<keyword evidence="7" id="KW-1185">Reference proteome</keyword>
<protein>
    <recommendedName>
        <fullName evidence="5">MYND-type domain-containing protein</fullName>
    </recommendedName>
</protein>
<feature type="domain" description="MYND-type" evidence="5">
    <location>
        <begin position="1"/>
        <end position="25"/>
    </location>
</feature>
<dbReference type="GO" id="GO:0008270">
    <property type="term" value="F:zinc ion binding"/>
    <property type="evidence" value="ECO:0007669"/>
    <property type="project" value="UniProtKB-KW"/>
</dbReference>
<feature type="region of interest" description="Disordered" evidence="4">
    <location>
        <begin position="31"/>
        <end position="56"/>
    </location>
</feature>
<reference evidence="6" key="1">
    <citation type="journal article" date="2020" name="Phytopathology">
        <title>Genome sequence of the chestnut blight fungus Cryphonectria parasitica EP155: A fundamental resource for an archetypical invasive plant pathogen.</title>
        <authorList>
            <person name="Crouch J.A."/>
            <person name="Dawe A."/>
            <person name="Aerts A."/>
            <person name="Barry K."/>
            <person name="Churchill A.C.L."/>
            <person name="Grimwood J."/>
            <person name="Hillman B."/>
            <person name="Milgroom M.G."/>
            <person name="Pangilinan J."/>
            <person name="Smith M."/>
            <person name="Salamov A."/>
            <person name="Schmutz J."/>
            <person name="Yadav J."/>
            <person name="Grigoriev I.V."/>
            <person name="Nuss D."/>
        </authorList>
    </citation>
    <scope>NUCLEOTIDE SEQUENCE</scope>
    <source>
        <strain evidence="6">EP155</strain>
    </source>
</reference>
<dbReference type="GeneID" id="63832781"/>
<dbReference type="EMBL" id="MU032347">
    <property type="protein sequence ID" value="KAF3766013.1"/>
    <property type="molecule type" value="Genomic_DNA"/>
</dbReference>
<evidence type="ECO:0000313" key="7">
    <source>
        <dbReference type="Proteomes" id="UP000803844"/>
    </source>
</evidence>
<dbReference type="InterPro" id="IPR002893">
    <property type="entry name" value="Znf_MYND"/>
</dbReference>
<keyword evidence="2" id="KW-0863">Zinc-finger</keyword>
<dbReference type="Proteomes" id="UP000803844">
    <property type="component" value="Unassembled WGS sequence"/>
</dbReference>
<feature type="non-terminal residue" evidence="6">
    <location>
        <position position="1"/>
    </location>
</feature>
<evidence type="ECO:0000256" key="2">
    <source>
        <dbReference type="ARBA" id="ARBA00022771"/>
    </source>
</evidence>
<accession>A0A9P4Y3T3</accession>
<evidence type="ECO:0000256" key="3">
    <source>
        <dbReference type="ARBA" id="ARBA00022833"/>
    </source>
</evidence>
<comment type="caution">
    <text evidence="6">The sequence shown here is derived from an EMBL/GenBank/DDBJ whole genome shotgun (WGS) entry which is preliminary data.</text>
</comment>
<dbReference type="Pfam" id="PF01753">
    <property type="entry name" value="zf-MYND"/>
    <property type="match status" value="1"/>
</dbReference>
<organism evidence="6 7">
    <name type="scientific">Cryphonectria parasitica (strain ATCC 38755 / EP155)</name>
    <dbReference type="NCBI Taxonomy" id="660469"/>
    <lineage>
        <taxon>Eukaryota</taxon>
        <taxon>Fungi</taxon>
        <taxon>Dikarya</taxon>
        <taxon>Ascomycota</taxon>
        <taxon>Pezizomycotina</taxon>
        <taxon>Sordariomycetes</taxon>
        <taxon>Sordariomycetidae</taxon>
        <taxon>Diaporthales</taxon>
        <taxon>Cryphonectriaceae</taxon>
        <taxon>Cryphonectria-Endothia species complex</taxon>
        <taxon>Cryphonectria</taxon>
    </lineage>
</organism>